<dbReference type="CDD" id="cd17324">
    <property type="entry name" value="MFS_NepI_like"/>
    <property type="match status" value="1"/>
</dbReference>
<keyword evidence="3 6" id="KW-0812">Transmembrane</keyword>
<comment type="caution">
    <text evidence="8">The sequence shown here is derived from an EMBL/GenBank/DDBJ whole genome shotgun (WGS) entry which is preliminary data.</text>
</comment>
<dbReference type="Gene3D" id="1.20.1250.20">
    <property type="entry name" value="MFS general substrate transporter like domains"/>
    <property type="match status" value="1"/>
</dbReference>
<dbReference type="RefSeq" id="WP_284101464.1">
    <property type="nucleotide sequence ID" value="NZ_JARRAF010000015.1"/>
</dbReference>
<evidence type="ECO:0000256" key="2">
    <source>
        <dbReference type="ARBA" id="ARBA00022475"/>
    </source>
</evidence>
<feature type="transmembrane region" description="Helical" evidence="6">
    <location>
        <begin position="12"/>
        <end position="29"/>
    </location>
</feature>
<keyword evidence="4 6" id="KW-1133">Transmembrane helix</keyword>
<dbReference type="InterPro" id="IPR050189">
    <property type="entry name" value="MFS_Efflux_Transporters"/>
</dbReference>
<dbReference type="PANTHER" id="PTHR43124">
    <property type="entry name" value="PURINE EFFLUX PUMP PBUE"/>
    <property type="match status" value="1"/>
</dbReference>
<dbReference type="PROSITE" id="PS50850">
    <property type="entry name" value="MFS"/>
    <property type="match status" value="1"/>
</dbReference>
<name>A0ABT7DYK8_9NEIS</name>
<proteinExistence type="predicted"/>
<feature type="transmembrane region" description="Helical" evidence="6">
    <location>
        <begin position="210"/>
        <end position="236"/>
    </location>
</feature>
<gene>
    <name evidence="8" type="ORF">PZA18_13940</name>
</gene>
<comment type="subcellular location">
    <subcellularLocation>
        <location evidence="1">Cell membrane</location>
        <topology evidence="1">Multi-pass membrane protein</topology>
    </subcellularLocation>
</comment>
<keyword evidence="5 6" id="KW-0472">Membrane</keyword>
<dbReference type="InterPro" id="IPR020846">
    <property type="entry name" value="MFS_dom"/>
</dbReference>
<feature type="transmembrane region" description="Helical" evidence="6">
    <location>
        <begin position="168"/>
        <end position="189"/>
    </location>
</feature>
<keyword evidence="9" id="KW-1185">Reference proteome</keyword>
<dbReference type="Proteomes" id="UP001172778">
    <property type="component" value="Unassembled WGS sequence"/>
</dbReference>
<evidence type="ECO:0000256" key="5">
    <source>
        <dbReference type="ARBA" id="ARBA00023136"/>
    </source>
</evidence>
<sequence>MKTDTPASPRLIIPLIASLQFVYILDFMLPQPLGPDLAAALGFPASRLSWLMAVYTLASMLIGVASVRWLDRFDRRLALLASFGAFSLITLLTPLAQGFYSLLAARLLTGLCGGPAVALGLSIVIDATPPAERGRAMAKVMMGFPLAAIMGVPFSLELARWGGWQAPFLVVATLAAFVWLAAVLILPSLRQHLGEAPPPSPLSLLSRPAVRTACLLQAASQFAAFLVIPTFAAYFLLNLGLPREQLSLFYGAGGIAALVVMQLAGRTTDKLGPLPAAIAGLMAFAVGLVPFLGVTSLPLVLPFILFMGGNAGRNISLATTTSQVPSAGERAGFMSLQSTVQDFGITLAALVSGLLVGSNTEGQLTGMTNLAILAIGVATLVVLGLPSLGRMTKT</sequence>
<dbReference type="Pfam" id="PF07690">
    <property type="entry name" value="MFS_1"/>
    <property type="match status" value="1"/>
</dbReference>
<organism evidence="8 9">
    <name type="scientific">Parachitinimonas caeni</name>
    <dbReference type="NCBI Taxonomy" id="3031301"/>
    <lineage>
        <taxon>Bacteria</taxon>
        <taxon>Pseudomonadati</taxon>
        <taxon>Pseudomonadota</taxon>
        <taxon>Betaproteobacteria</taxon>
        <taxon>Neisseriales</taxon>
        <taxon>Chitinibacteraceae</taxon>
        <taxon>Parachitinimonas</taxon>
    </lineage>
</organism>
<evidence type="ECO:0000256" key="4">
    <source>
        <dbReference type="ARBA" id="ARBA00022989"/>
    </source>
</evidence>
<protein>
    <submittedName>
        <fullName evidence="8">MFS transporter</fullName>
    </submittedName>
</protein>
<feature type="transmembrane region" description="Helical" evidence="6">
    <location>
        <begin position="49"/>
        <end position="70"/>
    </location>
</feature>
<dbReference type="SUPFAM" id="SSF103473">
    <property type="entry name" value="MFS general substrate transporter"/>
    <property type="match status" value="1"/>
</dbReference>
<feature type="transmembrane region" description="Helical" evidence="6">
    <location>
        <begin position="370"/>
        <end position="388"/>
    </location>
</feature>
<feature type="transmembrane region" description="Helical" evidence="6">
    <location>
        <begin position="136"/>
        <end position="156"/>
    </location>
</feature>
<dbReference type="EMBL" id="JARRAF010000015">
    <property type="protein sequence ID" value="MDK2125152.1"/>
    <property type="molecule type" value="Genomic_DNA"/>
</dbReference>
<accession>A0ABT7DYK8</accession>
<dbReference type="InterPro" id="IPR036259">
    <property type="entry name" value="MFS_trans_sf"/>
</dbReference>
<evidence type="ECO:0000256" key="3">
    <source>
        <dbReference type="ARBA" id="ARBA00022692"/>
    </source>
</evidence>
<evidence type="ECO:0000313" key="9">
    <source>
        <dbReference type="Proteomes" id="UP001172778"/>
    </source>
</evidence>
<feature type="domain" description="Major facilitator superfamily (MFS) profile" evidence="7">
    <location>
        <begin position="12"/>
        <end position="388"/>
    </location>
</feature>
<reference evidence="8" key="1">
    <citation type="submission" date="2023-03" db="EMBL/GenBank/DDBJ databases">
        <title>Chitinimonas shenzhenensis gen. nov., sp. nov., a novel member of family Burkholderiaceae isolated from activated sludge collected in Shen Zhen, China.</title>
        <authorList>
            <person name="Wang X."/>
        </authorList>
    </citation>
    <scope>NUCLEOTIDE SEQUENCE</scope>
    <source>
        <strain evidence="8">DQS-5</strain>
    </source>
</reference>
<dbReference type="InterPro" id="IPR011701">
    <property type="entry name" value="MFS"/>
</dbReference>
<evidence type="ECO:0000256" key="6">
    <source>
        <dbReference type="SAM" id="Phobius"/>
    </source>
</evidence>
<feature type="transmembrane region" description="Helical" evidence="6">
    <location>
        <begin position="103"/>
        <end position="124"/>
    </location>
</feature>
<feature type="transmembrane region" description="Helical" evidence="6">
    <location>
        <begin position="248"/>
        <end position="265"/>
    </location>
</feature>
<feature type="transmembrane region" description="Helical" evidence="6">
    <location>
        <begin position="77"/>
        <end position="97"/>
    </location>
</feature>
<dbReference type="PANTHER" id="PTHR43124:SF3">
    <property type="entry name" value="CHLORAMPHENICOL EFFLUX PUMP RV0191"/>
    <property type="match status" value="1"/>
</dbReference>
<evidence type="ECO:0000259" key="7">
    <source>
        <dbReference type="PROSITE" id="PS50850"/>
    </source>
</evidence>
<feature type="transmembrane region" description="Helical" evidence="6">
    <location>
        <begin position="277"/>
        <end position="307"/>
    </location>
</feature>
<evidence type="ECO:0000256" key="1">
    <source>
        <dbReference type="ARBA" id="ARBA00004651"/>
    </source>
</evidence>
<evidence type="ECO:0000313" key="8">
    <source>
        <dbReference type="EMBL" id="MDK2125152.1"/>
    </source>
</evidence>
<keyword evidence="2" id="KW-1003">Cell membrane</keyword>